<dbReference type="KEGG" id="ble:BleG1_0615"/>
<evidence type="ECO:0000313" key="1">
    <source>
        <dbReference type="EMBL" id="AIC93223.1"/>
    </source>
</evidence>
<dbReference type="STRING" id="1246626.BleG1_0615"/>
<organism evidence="1 2">
    <name type="scientific">Shouchella lehensis G1</name>
    <dbReference type="NCBI Taxonomy" id="1246626"/>
    <lineage>
        <taxon>Bacteria</taxon>
        <taxon>Bacillati</taxon>
        <taxon>Bacillota</taxon>
        <taxon>Bacilli</taxon>
        <taxon>Bacillales</taxon>
        <taxon>Bacillaceae</taxon>
        <taxon>Shouchella</taxon>
    </lineage>
</organism>
<dbReference type="Proteomes" id="UP000027142">
    <property type="component" value="Chromosome"/>
</dbReference>
<dbReference type="RefSeq" id="WP_038476994.1">
    <property type="nucleotide sequence ID" value="NZ_CP003923.1"/>
</dbReference>
<gene>
    <name evidence="1" type="ORF">BleG1_0615</name>
</gene>
<protein>
    <submittedName>
        <fullName evidence="1">Uncharacterized protein</fullName>
    </submittedName>
</protein>
<proteinExistence type="predicted"/>
<accession>A0A060LY54</accession>
<name>A0A060LY54_9BACI</name>
<dbReference type="AlphaFoldDB" id="A0A060LY54"/>
<dbReference type="HOGENOM" id="CLU_1802221_0_0_9"/>
<reference evidence="1 2" key="1">
    <citation type="journal article" date="2014" name="Gene">
        <title>A comparative genomic analysis of the alkalitolerant soil bacterium Bacillus lehensis G1.</title>
        <authorList>
            <person name="Noor Y.M."/>
            <person name="Samsulrizal N.H."/>
            <person name="Jema'on N.A."/>
            <person name="Low K.O."/>
            <person name="Ramli A.N."/>
            <person name="Alias N.I."/>
            <person name="Damis S.I."/>
            <person name="Fuzi S.F."/>
            <person name="Isa M.N."/>
            <person name="Murad A.M."/>
            <person name="Raih M.F."/>
            <person name="Bakar F.D."/>
            <person name="Najimudin N."/>
            <person name="Mahadi N.M."/>
            <person name="Illias R.M."/>
        </authorList>
    </citation>
    <scope>NUCLEOTIDE SEQUENCE [LARGE SCALE GENOMIC DNA]</scope>
    <source>
        <strain evidence="1 2">G1</strain>
    </source>
</reference>
<sequence>MTLPTNKLVEYWYNQQGFFTMKGEKNQYDLLAIQHQQDASWRYIHCEICIQPDEHPNFTDHHESSDHRPTISNQIEHWMNRTYTSFKKRAAREKLIPNVEWEYVLVYRDETKIQHLKQAKPSHLTFIPIQTIIADLKEDEQPL</sequence>
<evidence type="ECO:0000313" key="2">
    <source>
        <dbReference type="Proteomes" id="UP000027142"/>
    </source>
</evidence>
<dbReference type="OrthoDB" id="2617460at2"/>
<dbReference type="EMBL" id="CP003923">
    <property type="protein sequence ID" value="AIC93223.1"/>
    <property type="molecule type" value="Genomic_DNA"/>
</dbReference>
<dbReference type="PATRIC" id="fig|1246626.3.peg.610"/>
<keyword evidence="2" id="KW-1185">Reference proteome</keyword>